<organism evidence="1 2">
    <name type="scientific">Lusitaniella coriacea LEGE 07157</name>
    <dbReference type="NCBI Taxonomy" id="945747"/>
    <lineage>
        <taxon>Bacteria</taxon>
        <taxon>Bacillati</taxon>
        <taxon>Cyanobacteriota</taxon>
        <taxon>Cyanophyceae</taxon>
        <taxon>Spirulinales</taxon>
        <taxon>Lusitaniellaceae</taxon>
        <taxon>Lusitaniella</taxon>
    </lineage>
</organism>
<gene>
    <name evidence="1" type="ORF">IQ249_24420</name>
</gene>
<proteinExistence type="predicted"/>
<dbReference type="RefSeq" id="WP_194032131.1">
    <property type="nucleotide sequence ID" value="NZ_JADEWZ010000075.1"/>
</dbReference>
<comment type="caution">
    <text evidence="1">The sequence shown here is derived from an EMBL/GenBank/DDBJ whole genome shotgun (WGS) entry which is preliminary data.</text>
</comment>
<dbReference type="AlphaFoldDB" id="A0A8J7E678"/>
<dbReference type="EMBL" id="JADEWZ010000075">
    <property type="protein sequence ID" value="MBE9119039.1"/>
    <property type="molecule type" value="Genomic_DNA"/>
</dbReference>
<evidence type="ECO:0000313" key="1">
    <source>
        <dbReference type="EMBL" id="MBE9119039.1"/>
    </source>
</evidence>
<sequence length="134" mass="15630">MRKVCYNAIFPDDSRETINNCELVDFLFELPILLNFGCIPPSRVINSLLLKGELNSGMGGSLEWEVFQLEEDEYVTLVDSLLKQPNLDIFTDKDFQNIEDLDKWVISIFLKYYKGNNEMLKVAEDYYQEKFGHS</sequence>
<accession>A0A8J7E678</accession>
<protein>
    <submittedName>
        <fullName evidence="1">Uncharacterized protein</fullName>
    </submittedName>
</protein>
<keyword evidence="2" id="KW-1185">Reference proteome</keyword>
<evidence type="ECO:0000313" key="2">
    <source>
        <dbReference type="Proteomes" id="UP000654482"/>
    </source>
</evidence>
<reference evidence="1" key="1">
    <citation type="submission" date="2020-10" db="EMBL/GenBank/DDBJ databases">
        <authorList>
            <person name="Castelo-Branco R."/>
            <person name="Eusebio N."/>
            <person name="Adriana R."/>
            <person name="Vieira A."/>
            <person name="Brugerolle De Fraissinette N."/>
            <person name="Rezende De Castro R."/>
            <person name="Schneider M.P."/>
            <person name="Vasconcelos V."/>
            <person name="Leao P.N."/>
        </authorList>
    </citation>
    <scope>NUCLEOTIDE SEQUENCE</scope>
    <source>
        <strain evidence="1">LEGE 07157</strain>
    </source>
</reference>
<name>A0A8J7E678_9CYAN</name>
<dbReference type="Proteomes" id="UP000654482">
    <property type="component" value="Unassembled WGS sequence"/>
</dbReference>